<reference evidence="1 2" key="1">
    <citation type="submission" date="2018-03" db="EMBL/GenBank/DDBJ databases">
        <title>Brevisbacillus phylogenomics.</title>
        <authorList>
            <person name="Dunlap C."/>
        </authorList>
    </citation>
    <scope>NUCLEOTIDE SEQUENCE [LARGE SCALE GENOMIC DNA]</scope>
    <source>
        <strain evidence="1 2">NRRL B-41110</strain>
    </source>
</reference>
<dbReference type="Proteomes" id="UP000241645">
    <property type="component" value="Unassembled WGS sequence"/>
</dbReference>
<keyword evidence="2" id="KW-1185">Reference proteome</keyword>
<sequence length="101" mass="10912">MWDNFVKGISKLGDVPAAMQKAASELPGALEKAANDLPKGLQKAAEDLPKGVKLFVQESYVKPIQEDLDTLRDDQLNLADADAVGGIQEPLERQLIKETPG</sequence>
<protein>
    <submittedName>
        <fullName evidence="1">Uncharacterized protein</fullName>
    </submittedName>
</protein>
<proteinExistence type="predicted"/>
<accession>A0ABX5FJS0</accession>
<evidence type="ECO:0000313" key="1">
    <source>
        <dbReference type="EMBL" id="PSK05404.1"/>
    </source>
</evidence>
<dbReference type="EMBL" id="PXZO01000053">
    <property type="protein sequence ID" value="PSK05404.1"/>
    <property type="molecule type" value="Genomic_DNA"/>
</dbReference>
<comment type="caution">
    <text evidence="1">The sequence shown here is derived from an EMBL/GenBank/DDBJ whole genome shotgun (WGS) entry which is preliminary data.</text>
</comment>
<evidence type="ECO:0000313" key="2">
    <source>
        <dbReference type="Proteomes" id="UP000241645"/>
    </source>
</evidence>
<gene>
    <name evidence="1" type="ORF">C7R92_24880</name>
</gene>
<organism evidence="1 2">
    <name type="scientific">Brevibacillus porteri</name>
    <dbReference type="NCBI Taxonomy" id="2126350"/>
    <lineage>
        <taxon>Bacteria</taxon>
        <taxon>Bacillati</taxon>
        <taxon>Bacillota</taxon>
        <taxon>Bacilli</taxon>
        <taxon>Bacillales</taxon>
        <taxon>Paenibacillaceae</taxon>
        <taxon>Brevibacillus</taxon>
    </lineage>
</organism>
<name>A0ABX5FJS0_9BACL</name>